<organism evidence="2 3">
    <name type="scientific">Cuscuta campestris</name>
    <dbReference type="NCBI Taxonomy" id="132261"/>
    <lineage>
        <taxon>Eukaryota</taxon>
        <taxon>Viridiplantae</taxon>
        <taxon>Streptophyta</taxon>
        <taxon>Embryophyta</taxon>
        <taxon>Tracheophyta</taxon>
        <taxon>Spermatophyta</taxon>
        <taxon>Magnoliopsida</taxon>
        <taxon>eudicotyledons</taxon>
        <taxon>Gunneridae</taxon>
        <taxon>Pentapetalae</taxon>
        <taxon>asterids</taxon>
        <taxon>lamiids</taxon>
        <taxon>Solanales</taxon>
        <taxon>Convolvulaceae</taxon>
        <taxon>Cuscuteae</taxon>
        <taxon>Cuscuta</taxon>
        <taxon>Cuscuta subgen. Grammica</taxon>
        <taxon>Cuscuta sect. Cleistogrammica</taxon>
    </lineage>
</organism>
<accession>A0A484LI97</accession>
<proteinExistence type="predicted"/>
<gene>
    <name evidence="2" type="ORF">CCAM_LOCUS17793</name>
</gene>
<name>A0A484LI97_9ASTE</name>
<dbReference type="EMBL" id="OOIL02001465">
    <property type="protein sequence ID" value="VFQ76017.1"/>
    <property type="molecule type" value="Genomic_DNA"/>
</dbReference>
<dbReference type="AlphaFoldDB" id="A0A484LI97"/>
<feature type="region of interest" description="Disordered" evidence="1">
    <location>
        <begin position="53"/>
        <end position="72"/>
    </location>
</feature>
<evidence type="ECO:0000313" key="3">
    <source>
        <dbReference type="Proteomes" id="UP000595140"/>
    </source>
</evidence>
<reference evidence="2 3" key="1">
    <citation type="submission" date="2018-04" db="EMBL/GenBank/DDBJ databases">
        <authorList>
            <person name="Vogel A."/>
        </authorList>
    </citation>
    <scope>NUCLEOTIDE SEQUENCE [LARGE SCALE GENOMIC DNA]</scope>
</reference>
<dbReference type="Proteomes" id="UP000595140">
    <property type="component" value="Unassembled WGS sequence"/>
</dbReference>
<protein>
    <submittedName>
        <fullName evidence="2">Uncharacterized protein</fullName>
    </submittedName>
</protein>
<keyword evidence="3" id="KW-1185">Reference proteome</keyword>
<sequence>MASEDALDEIPLSKRLEKIQHIEIAMFYLELKSIQYNLIQTYTAASPYFLHARTQDAPGDGRRRKGENGGCD</sequence>
<evidence type="ECO:0000256" key="1">
    <source>
        <dbReference type="SAM" id="MobiDB-lite"/>
    </source>
</evidence>
<evidence type="ECO:0000313" key="2">
    <source>
        <dbReference type="EMBL" id="VFQ76017.1"/>
    </source>
</evidence>